<dbReference type="Proteomes" id="UP000460718">
    <property type="component" value="Unassembled WGS sequence"/>
</dbReference>
<comment type="caution">
    <text evidence="4">The sequence shown here is derived from an EMBL/GenBank/DDBJ whole genome shotgun (WGS) entry which is preliminary data.</text>
</comment>
<evidence type="ECO:0000313" key="5">
    <source>
        <dbReference type="Proteomes" id="UP000433483"/>
    </source>
</evidence>
<proteinExistence type="predicted"/>
<dbReference type="Proteomes" id="UP000440367">
    <property type="component" value="Unassembled WGS sequence"/>
</dbReference>
<dbReference type="Proteomes" id="UP000433483">
    <property type="component" value="Unassembled WGS sequence"/>
</dbReference>
<dbReference type="AlphaFoldDB" id="A0A6A3YLK5"/>
<dbReference type="Proteomes" id="UP000476176">
    <property type="component" value="Unassembled WGS sequence"/>
</dbReference>
<organism evidence="4 6">
    <name type="scientific">Phytophthora fragariae</name>
    <dbReference type="NCBI Taxonomy" id="53985"/>
    <lineage>
        <taxon>Eukaryota</taxon>
        <taxon>Sar</taxon>
        <taxon>Stramenopiles</taxon>
        <taxon>Oomycota</taxon>
        <taxon>Peronosporomycetes</taxon>
        <taxon>Peronosporales</taxon>
        <taxon>Peronosporaceae</taxon>
        <taxon>Phytophthora</taxon>
    </lineage>
</organism>
<gene>
    <name evidence="4" type="ORF">PF002_g15871</name>
    <name evidence="3" type="ORF">PF004_g27097</name>
    <name evidence="2" type="ORF">PF005_g27429</name>
    <name evidence="1" type="ORF">PF011_g27057</name>
</gene>
<accession>A0A6A3YLK5</accession>
<protein>
    <submittedName>
        <fullName evidence="4">Uncharacterized protein</fullName>
    </submittedName>
</protein>
<evidence type="ECO:0000313" key="8">
    <source>
        <dbReference type="Proteomes" id="UP000476176"/>
    </source>
</evidence>
<name>A0A6A3YLK5_9STRA</name>
<evidence type="ECO:0000313" key="4">
    <source>
        <dbReference type="EMBL" id="KAE9220530.1"/>
    </source>
</evidence>
<evidence type="ECO:0000313" key="6">
    <source>
        <dbReference type="Proteomes" id="UP000440367"/>
    </source>
</evidence>
<dbReference type="EMBL" id="QXGD01000911">
    <property type="protein sequence ID" value="KAE9220530.1"/>
    <property type="molecule type" value="Genomic_DNA"/>
</dbReference>
<reference evidence="5 6" key="1">
    <citation type="submission" date="2018-08" db="EMBL/GenBank/DDBJ databases">
        <title>Genomic investigation of the strawberry pathogen Phytophthora fragariae indicates pathogenicity is determined by transcriptional variation in three key races.</title>
        <authorList>
            <person name="Adams T.M."/>
            <person name="Armitage A.D."/>
            <person name="Sobczyk M.K."/>
            <person name="Bates H.J."/>
            <person name="Dunwell J.M."/>
            <person name="Nellist C.F."/>
            <person name="Harrison R.J."/>
        </authorList>
    </citation>
    <scope>NUCLEOTIDE SEQUENCE [LARGE SCALE GENOMIC DNA]</scope>
    <source>
        <strain evidence="4 6">BC-1</strain>
        <strain evidence="3 8">BC-23</strain>
        <strain evidence="2 5">NOV-27</strain>
        <strain evidence="1 7">SCRP245</strain>
    </source>
</reference>
<dbReference type="EMBL" id="QXGC01003799">
    <property type="protein sequence ID" value="KAE9173036.1"/>
    <property type="molecule type" value="Genomic_DNA"/>
</dbReference>
<evidence type="ECO:0000313" key="1">
    <source>
        <dbReference type="EMBL" id="KAE8968773.1"/>
    </source>
</evidence>
<dbReference type="EMBL" id="QXGB01003442">
    <property type="protein sequence ID" value="KAE9170763.1"/>
    <property type="molecule type" value="Genomic_DNA"/>
</dbReference>
<evidence type="ECO:0000313" key="7">
    <source>
        <dbReference type="Proteomes" id="UP000460718"/>
    </source>
</evidence>
<evidence type="ECO:0000313" key="3">
    <source>
        <dbReference type="EMBL" id="KAE9173036.1"/>
    </source>
</evidence>
<keyword evidence="5" id="KW-1185">Reference proteome</keyword>
<evidence type="ECO:0000313" key="2">
    <source>
        <dbReference type="EMBL" id="KAE9170763.1"/>
    </source>
</evidence>
<sequence>MQLREQVRRWSPGVVRGSAVQEGVVREEDMEDVRFDKVRVLKPKQVEWATASA</sequence>
<dbReference type="EMBL" id="QXFW01003789">
    <property type="protein sequence ID" value="KAE8968773.1"/>
    <property type="molecule type" value="Genomic_DNA"/>
</dbReference>